<dbReference type="Pfam" id="PF00089">
    <property type="entry name" value="Trypsin"/>
    <property type="match status" value="1"/>
</dbReference>
<comment type="caution">
    <text evidence="2">The sequence shown here is derived from an EMBL/GenBank/DDBJ whole genome shotgun (WGS) entry which is preliminary data.</text>
</comment>
<name>A0A8J2LBM3_9HEXA</name>
<dbReference type="Proteomes" id="UP000708208">
    <property type="component" value="Unassembled WGS sequence"/>
</dbReference>
<dbReference type="AlphaFoldDB" id="A0A8J2LBM3"/>
<dbReference type="GO" id="GO:0004252">
    <property type="term" value="F:serine-type endopeptidase activity"/>
    <property type="evidence" value="ECO:0007669"/>
    <property type="project" value="InterPro"/>
</dbReference>
<dbReference type="PANTHER" id="PTHR24258:SF140">
    <property type="entry name" value="BCDNA.GH08420-RELATED"/>
    <property type="match status" value="1"/>
</dbReference>
<reference evidence="2" key="1">
    <citation type="submission" date="2021-06" db="EMBL/GenBank/DDBJ databases">
        <authorList>
            <person name="Hodson N. C."/>
            <person name="Mongue J. A."/>
            <person name="Jaron S. K."/>
        </authorList>
    </citation>
    <scope>NUCLEOTIDE SEQUENCE</scope>
</reference>
<protein>
    <recommendedName>
        <fullName evidence="1">Peptidase S1 domain-containing protein</fullName>
    </recommendedName>
</protein>
<sequence>DNDIALVKLSRPLKWSPTVAPVCLPNDDEQTLAFNMTGVKCVATGWGMNSPRGKLSSKMQQVGRVLIILYLSQVIKHKWDLESREEIELMIYSCFNNITCFLEVTKGFMTS</sequence>
<dbReference type="OrthoDB" id="9448935at2759"/>
<accession>A0A8J2LBM3</accession>
<organism evidence="2 3">
    <name type="scientific">Allacma fusca</name>
    <dbReference type="NCBI Taxonomy" id="39272"/>
    <lineage>
        <taxon>Eukaryota</taxon>
        <taxon>Metazoa</taxon>
        <taxon>Ecdysozoa</taxon>
        <taxon>Arthropoda</taxon>
        <taxon>Hexapoda</taxon>
        <taxon>Collembola</taxon>
        <taxon>Symphypleona</taxon>
        <taxon>Sminthuridae</taxon>
        <taxon>Allacma</taxon>
    </lineage>
</organism>
<proteinExistence type="predicted"/>
<feature type="domain" description="Peptidase S1" evidence="1">
    <location>
        <begin position="1"/>
        <end position="62"/>
    </location>
</feature>
<gene>
    <name evidence="2" type="ORF">AFUS01_LOCUS42156</name>
</gene>
<evidence type="ECO:0000313" key="3">
    <source>
        <dbReference type="Proteomes" id="UP000708208"/>
    </source>
</evidence>
<dbReference type="InterPro" id="IPR001254">
    <property type="entry name" value="Trypsin_dom"/>
</dbReference>
<feature type="non-terminal residue" evidence="2">
    <location>
        <position position="1"/>
    </location>
</feature>
<dbReference type="PANTHER" id="PTHR24258">
    <property type="entry name" value="SERINE PROTEASE-RELATED"/>
    <property type="match status" value="1"/>
</dbReference>
<dbReference type="GO" id="GO:0006508">
    <property type="term" value="P:proteolysis"/>
    <property type="evidence" value="ECO:0007669"/>
    <property type="project" value="InterPro"/>
</dbReference>
<evidence type="ECO:0000259" key="1">
    <source>
        <dbReference type="Pfam" id="PF00089"/>
    </source>
</evidence>
<dbReference type="EMBL" id="CAJVCH010565190">
    <property type="protein sequence ID" value="CAG7832472.1"/>
    <property type="molecule type" value="Genomic_DNA"/>
</dbReference>
<keyword evidence="3" id="KW-1185">Reference proteome</keyword>
<evidence type="ECO:0000313" key="2">
    <source>
        <dbReference type="EMBL" id="CAG7832472.1"/>
    </source>
</evidence>